<feature type="region of interest" description="Disordered" evidence="1">
    <location>
        <begin position="1"/>
        <end position="67"/>
    </location>
</feature>
<organism evidence="2">
    <name type="scientific">Apis cerana</name>
    <name type="common">Indian honeybee</name>
    <dbReference type="NCBI Taxonomy" id="7461"/>
    <lineage>
        <taxon>Eukaryota</taxon>
        <taxon>Metazoa</taxon>
        <taxon>Ecdysozoa</taxon>
        <taxon>Arthropoda</taxon>
        <taxon>Hexapoda</taxon>
        <taxon>Insecta</taxon>
        <taxon>Pterygota</taxon>
        <taxon>Neoptera</taxon>
        <taxon>Endopterygota</taxon>
        <taxon>Hymenoptera</taxon>
        <taxon>Apocrita</taxon>
        <taxon>Aculeata</taxon>
        <taxon>Apoidea</taxon>
        <taxon>Anthophila</taxon>
        <taxon>Apidae</taxon>
        <taxon>Apis</taxon>
    </lineage>
</organism>
<dbReference type="EMBL" id="JR043680">
    <property type="protein sequence ID" value="AEY59797.1"/>
    <property type="molecule type" value="mRNA"/>
</dbReference>
<gene>
    <name evidence="2" type="ORF">ACCB04887</name>
</gene>
<name>V9IGK2_APICE</name>
<reference evidence="2" key="1">
    <citation type="submission" date="2011-11" db="EMBL/GenBank/DDBJ databases">
        <title>Decoding the brain transcriptome of the Eastern honeybee (Apis cerana) based on pyrosequencing.</title>
        <authorList>
            <person name="Sun L."/>
            <person name="Zheng H."/>
            <person name="Wang Y."/>
            <person name="Xie X."/>
            <person name="Zhu Y."/>
            <person name="Gu W."/>
            <person name="Wang S."/>
        </authorList>
    </citation>
    <scope>NUCLEOTIDE SEQUENCE</scope>
    <source>
        <tissue evidence="2">Brain</tissue>
    </source>
</reference>
<feature type="compositionally biased region" description="Polar residues" evidence="1">
    <location>
        <begin position="29"/>
        <end position="44"/>
    </location>
</feature>
<sequence length="67" mass="7605">MEIYRPGMGKFSKQRLEREKSNTNDERASLSQSPTPNLNSNNLCKSGKPGTEVRSMTFKRSISRDLV</sequence>
<evidence type="ECO:0000256" key="1">
    <source>
        <dbReference type="SAM" id="MobiDB-lite"/>
    </source>
</evidence>
<feature type="compositionally biased region" description="Basic and acidic residues" evidence="1">
    <location>
        <begin position="14"/>
        <end position="28"/>
    </location>
</feature>
<dbReference type="AlphaFoldDB" id="V9IGK2"/>
<protein>
    <submittedName>
        <fullName evidence="2">UPF3 regulator of nonsense transcripts B</fullName>
    </submittedName>
</protein>
<evidence type="ECO:0000313" key="2">
    <source>
        <dbReference type="EMBL" id="AEY59797.1"/>
    </source>
</evidence>
<proteinExistence type="evidence at transcript level"/>
<accession>V9IGK2</accession>